<evidence type="ECO:0000256" key="1">
    <source>
        <dbReference type="SAM" id="Phobius"/>
    </source>
</evidence>
<sequence length="93" mass="10612">MITIKKIKNIKRAKKYYIYLTMLSVKTQLVLFTILTFIIIGSPAMYKLTNDLIGKKLNTPFVTMLGVPTSTGLFVHSIVFGLLTYIYLRTFSV</sequence>
<reference evidence="2 3" key="7">
    <citation type="journal article" date="2000" name="Virology">
        <title>Characterization of a beta-1,3-glucanase encoded by chlorella virus PBCV-1.</title>
        <authorList>
            <person name="Sun L."/>
            <person name="Gurnon J.R."/>
            <person name="Adams B.J."/>
            <person name="Graves M.V."/>
            <person name="Van Etten J.L."/>
        </authorList>
    </citation>
    <scope>NUCLEOTIDE SEQUENCE [LARGE SCALE GENOMIC DNA]</scope>
</reference>
<gene>
    <name evidence="2" type="primary">A414R</name>
</gene>
<reference evidence="2 3" key="2">
    <citation type="journal article" date="1995" name="Virology">
        <title>Analysis of 43 kb of the Chlorella virus PBCV-1 330-kb genome: map positions 45 to 88.</title>
        <authorList>
            <person name="Li Y."/>
            <person name="Lu Z."/>
            <person name="Burbank D.E."/>
            <person name="Kutish G.F."/>
            <person name="Rock D.L."/>
            <person name="Van Etten J.L."/>
        </authorList>
    </citation>
    <scope>NUCLEOTIDE SEQUENCE [LARGE SCALE GENOMIC DNA]</scope>
</reference>
<reference evidence="2 3" key="4">
    <citation type="journal article" date="1996" name="Virology">
        <title>Analysis of 76 kb of the chlorella virus PBCV-1 330-kb genome: map positions 182 to 258.</title>
        <authorList>
            <person name="Kutish G.F."/>
            <person name="Li Y."/>
            <person name="Lu Z."/>
            <person name="Furuta M."/>
            <person name="Rock D.L."/>
            <person name="Van Etten J.L."/>
        </authorList>
    </citation>
    <scope>NUCLEOTIDE SEQUENCE [LARGE SCALE GENOMIC DNA]</scope>
</reference>
<feature type="transmembrane region" description="Helical" evidence="1">
    <location>
        <begin position="61"/>
        <end position="88"/>
    </location>
</feature>
<reference evidence="2 3" key="1">
    <citation type="journal article" date="1995" name="Virology">
        <title>Analysis of 45 kb of DNA located at the left end of the chlorella virus PBCV-1 genome.</title>
        <authorList>
            <person name="Lu Z."/>
            <person name="Li Y."/>
            <person name="Zhang Y."/>
            <person name="Kutish G.F."/>
            <person name="Rock D.L."/>
            <person name="Van Etten J.L."/>
        </authorList>
    </citation>
    <scope>NUCLEOTIDE SEQUENCE [LARGE SCALE GENOMIC DNA]</scope>
</reference>
<evidence type="ECO:0000313" key="3">
    <source>
        <dbReference type="Proteomes" id="UP000000862"/>
    </source>
</evidence>
<keyword evidence="1" id="KW-1133">Transmembrane helix</keyword>
<dbReference type="PIR" id="T17917">
    <property type="entry name" value="T17917"/>
</dbReference>
<keyword evidence="1" id="KW-0472">Membrane</keyword>
<dbReference type="KEGG" id="vg:918066"/>
<dbReference type="Proteomes" id="UP000000862">
    <property type="component" value="Segment"/>
</dbReference>
<keyword evidence="1" id="KW-0812">Transmembrane</keyword>
<name>Q98466_PBCV1</name>
<feature type="transmembrane region" description="Helical" evidence="1">
    <location>
        <begin position="16"/>
        <end position="41"/>
    </location>
</feature>
<reference evidence="2 3" key="8">
    <citation type="journal article" date="2010" name="J. Virol.">
        <title>Microarray analysis of Paramecium bursaria chlorella virus 1 transcription.</title>
        <authorList>
            <person name="Yanai-Balser G.M."/>
            <person name="Duncan G.A."/>
            <person name="Eudy J.D."/>
            <person name="Wang D."/>
            <person name="Li X."/>
            <person name="Agarkova I.V."/>
            <person name="Dunigan D.D."/>
            <person name="Van Etten J.L."/>
        </authorList>
    </citation>
    <scope>NUCLEOTIDE SEQUENCE [LARGE SCALE GENOMIC DNA]</scope>
</reference>
<dbReference type="RefSeq" id="NP_048771.1">
    <property type="nucleotide sequence ID" value="NC_000852.5"/>
</dbReference>
<reference evidence="2 3" key="6">
    <citation type="journal article" date="1999" name="Virology">
        <title>Chlorella virus PBCV-1 encodes a functional homospermidine synthase.</title>
        <authorList>
            <person name="Kaiser A."/>
            <person name="Vollmert M."/>
            <person name="Tholl D."/>
            <person name="Graves M.V."/>
            <person name="Gurnon J.R."/>
            <person name="Xing W."/>
            <person name="Lisec A.D."/>
            <person name="Nickerson K.W."/>
            <person name="Van Etten J.L."/>
        </authorList>
    </citation>
    <scope>NUCLEOTIDE SEQUENCE [LARGE SCALE GENOMIC DNA]</scope>
</reference>
<organismHost>
    <name type="scientific">Chlorella</name>
    <dbReference type="NCBI Taxonomy" id="3071"/>
</organismHost>
<proteinExistence type="predicted"/>
<reference evidence="2 3" key="3">
    <citation type="journal article" date="1996" name="Virology">
        <title>Analysis of 94 kb of the chlorella virus PBCV-1 330-kb genome: map positions 88 to 182.</title>
        <authorList>
            <person name="Lu Z."/>
            <person name="Li Y."/>
            <person name="Que Q."/>
            <person name="Kutish G.F."/>
            <person name="Rock D.L."/>
            <person name="Van Etten J.L."/>
        </authorList>
    </citation>
    <scope>NUCLEOTIDE SEQUENCE [LARGE SCALE GENOMIC DNA]</scope>
</reference>
<accession>Q98466</accession>
<keyword evidence="3" id="KW-1185">Reference proteome</keyword>
<organism evidence="2 3">
    <name type="scientific">Paramecium bursaria Chlorella virus 1</name>
    <name type="common">PBCV-1</name>
    <dbReference type="NCBI Taxonomy" id="10506"/>
    <lineage>
        <taxon>Viruses</taxon>
        <taxon>Varidnaviria</taxon>
        <taxon>Bamfordvirae</taxon>
        <taxon>Nucleocytoviricota</taxon>
        <taxon>Megaviricetes</taxon>
        <taxon>Algavirales</taxon>
        <taxon>Phycodnaviridae</taxon>
        <taxon>Chlorovirus</taxon>
        <taxon>Chlorovirus vanettense</taxon>
    </lineage>
</organism>
<dbReference type="EMBL" id="JF411744">
    <property type="protein sequence ID" value="AAC96782.1"/>
    <property type="molecule type" value="Genomic_DNA"/>
</dbReference>
<dbReference type="OrthoDB" id="25957at10239"/>
<evidence type="ECO:0000313" key="2">
    <source>
        <dbReference type="EMBL" id="AAC96782.1"/>
    </source>
</evidence>
<protein>
    <submittedName>
        <fullName evidence="2">Uncharacterized protein</fullName>
    </submittedName>
</protein>
<reference evidence="2 3" key="5">
    <citation type="journal article" date="1997" name="Virology">
        <title>Analysis of 74 kb of DNA located at the right end of the 330-kb chlorella virus PBCV-1 genome.</title>
        <authorList>
            <person name="Li Y."/>
            <person name="Lu Z."/>
            <person name="Sun L."/>
            <person name="Ropp S."/>
            <person name="Kutish G.F."/>
            <person name="Rock D.L."/>
            <person name="Van Etten J.L."/>
        </authorList>
    </citation>
    <scope>NUCLEOTIDE SEQUENCE [LARGE SCALE GENOMIC DNA]</scope>
</reference>
<dbReference type="GeneID" id="918066"/>